<dbReference type="AlphaFoldDB" id="A0A812B1D6"/>
<protein>
    <submittedName>
        <fullName evidence="1">FMN2</fullName>
    </submittedName>
</protein>
<organism evidence="1 2">
    <name type="scientific">Acanthosepion pharaonis</name>
    <name type="common">Pharaoh cuttlefish</name>
    <name type="synonym">Sepia pharaonis</name>
    <dbReference type="NCBI Taxonomy" id="158019"/>
    <lineage>
        <taxon>Eukaryota</taxon>
        <taxon>Metazoa</taxon>
        <taxon>Spiralia</taxon>
        <taxon>Lophotrochozoa</taxon>
        <taxon>Mollusca</taxon>
        <taxon>Cephalopoda</taxon>
        <taxon>Coleoidea</taxon>
        <taxon>Decapodiformes</taxon>
        <taxon>Sepiida</taxon>
        <taxon>Sepiina</taxon>
        <taxon>Sepiidae</taxon>
        <taxon>Acanthosepion</taxon>
    </lineage>
</organism>
<dbReference type="GO" id="GO:0030041">
    <property type="term" value="P:actin filament polymerization"/>
    <property type="evidence" value="ECO:0007669"/>
    <property type="project" value="TreeGrafter"/>
</dbReference>
<name>A0A812B1D6_ACAPH</name>
<dbReference type="PANTHER" id="PTHR45691:SF6">
    <property type="entry name" value="PROTEIN DIAPHANOUS"/>
    <property type="match status" value="1"/>
</dbReference>
<reference evidence="1" key="1">
    <citation type="submission" date="2021-01" db="EMBL/GenBank/DDBJ databases">
        <authorList>
            <person name="Li R."/>
            <person name="Bekaert M."/>
        </authorList>
    </citation>
    <scope>NUCLEOTIDE SEQUENCE</scope>
    <source>
        <strain evidence="1">Farmed</strain>
    </source>
</reference>
<accession>A0A812B1D6</accession>
<dbReference type="PANTHER" id="PTHR45691">
    <property type="entry name" value="PROTEIN DIAPHANOUS"/>
    <property type="match status" value="1"/>
</dbReference>
<evidence type="ECO:0000313" key="2">
    <source>
        <dbReference type="Proteomes" id="UP000597762"/>
    </source>
</evidence>
<evidence type="ECO:0000313" key="1">
    <source>
        <dbReference type="EMBL" id="CAE1165508.1"/>
    </source>
</evidence>
<keyword evidence="2" id="KW-1185">Reference proteome</keyword>
<gene>
    <name evidence="1" type="ORF">SPHA_8490</name>
</gene>
<proteinExistence type="predicted"/>
<dbReference type="GO" id="GO:0005884">
    <property type="term" value="C:actin filament"/>
    <property type="evidence" value="ECO:0007669"/>
    <property type="project" value="TreeGrafter"/>
</dbReference>
<dbReference type="EMBL" id="CAHIKZ030000275">
    <property type="protein sequence ID" value="CAE1165508.1"/>
    <property type="molecule type" value="Genomic_DNA"/>
</dbReference>
<dbReference type="InterPro" id="IPR051412">
    <property type="entry name" value="Formin_Homology_Diaphanous_sf"/>
</dbReference>
<comment type="caution">
    <text evidence="1">The sequence shown here is derived from an EMBL/GenBank/DDBJ whole genome shotgun (WGS) entry which is preliminary data.</text>
</comment>
<dbReference type="Proteomes" id="UP000597762">
    <property type="component" value="Unassembled WGS sequence"/>
</dbReference>
<sequence>MPNLSVVRLRCGYTLSDAEFIRCPPLLRCHPLSAPILRCRLYPLSALLRCPLSVLDPRCPPSSDADPLCPPPMPNLSIVRPPPLPNLSVVRPPPMPNLSVVRPPPMPNLYVVRRIYTLSAPICSEFIRCPPLLRCRIYPLSALLRCRIYRCPPSSSDTEFIHCPPSSDAEFIRCPPPPMPNLLSVVPALLRCRIYTMSALLRAARCPLSFDAGCPMPVRCPPSSDAEFYTLSASSDAEFIHCPLLRCRVSVLPIRPPPPMSNSPSSDAAEFICCPPSDAINLYVVRPPSMLNLYVVHPPSDAEFIRWSALLRYRPFMLSASFDVESIRCPPSDDEFIHCCPPPPMPNLPLSALLRCRNYPLSTFLRMPPNLSIVRPPLIPNLYVVRLHLCRIYVVRPPDAQFIHCPPLLRC</sequence>